<evidence type="ECO:0000256" key="4">
    <source>
        <dbReference type="SAM" id="MobiDB-lite"/>
    </source>
</evidence>
<dbReference type="PROSITE" id="PS50297">
    <property type="entry name" value="ANK_REP_REGION"/>
    <property type="match status" value="1"/>
</dbReference>
<dbReference type="Proteomes" id="UP000254866">
    <property type="component" value="Unassembled WGS sequence"/>
</dbReference>
<dbReference type="GeneID" id="43603479"/>
<dbReference type="PANTHER" id="PTHR24189:SF50">
    <property type="entry name" value="ANKYRIN REPEAT AND SOCS BOX PROTEIN 2"/>
    <property type="match status" value="1"/>
</dbReference>
<feature type="region of interest" description="Disordered" evidence="4">
    <location>
        <begin position="282"/>
        <end position="301"/>
    </location>
</feature>
<dbReference type="SMART" id="SM00248">
    <property type="entry name" value="ANK"/>
    <property type="match status" value="2"/>
</dbReference>
<dbReference type="InterPro" id="IPR036770">
    <property type="entry name" value="Ankyrin_rpt-contain_sf"/>
</dbReference>
<gene>
    <name evidence="5" type="ORF">BP5553_10630</name>
</gene>
<proteinExistence type="predicted"/>
<organism evidence="5 6">
    <name type="scientific">Venustampulla echinocandica</name>
    <dbReference type="NCBI Taxonomy" id="2656787"/>
    <lineage>
        <taxon>Eukaryota</taxon>
        <taxon>Fungi</taxon>
        <taxon>Dikarya</taxon>
        <taxon>Ascomycota</taxon>
        <taxon>Pezizomycotina</taxon>
        <taxon>Leotiomycetes</taxon>
        <taxon>Helotiales</taxon>
        <taxon>Pleuroascaceae</taxon>
        <taxon>Venustampulla</taxon>
    </lineage>
</organism>
<comment type="caution">
    <text evidence="5">The sequence shown here is derived from an EMBL/GenBank/DDBJ whole genome shotgun (WGS) entry which is preliminary data.</text>
</comment>
<keyword evidence="2 3" id="KW-0040">ANK repeat</keyword>
<evidence type="ECO:0000313" key="6">
    <source>
        <dbReference type="Proteomes" id="UP000254866"/>
    </source>
</evidence>
<dbReference type="Pfam" id="PF12796">
    <property type="entry name" value="Ank_2"/>
    <property type="match status" value="1"/>
</dbReference>
<evidence type="ECO:0000313" key="5">
    <source>
        <dbReference type="EMBL" id="RDL30003.1"/>
    </source>
</evidence>
<dbReference type="AlphaFoldDB" id="A0A370T938"/>
<evidence type="ECO:0000256" key="2">
    <source>
        <dbReference type="ARBA" id="ARBA00023043"/>
    </source>
</evidence>
<dbReference type="PROSITE" id="PS50088">
    <property type="entry name" value="ANK_REPEAT"/>
    <property type="match status" value="1"/>
</dbReference>
<reference evidence="5 6" key="1">
    <citation type="journal article" date="2018" name="IMA Fungus">
        <title>IMA Genome-F 9: Draft genome sequence of Annulohypoxylon stygium, Aspergillus mulundensis, Berkeleyomyces basicola (syn. Thielaviopsis basicola), Ceratocystis smalleyi, two Cercospora beticola strains, Coleophoma cylindrospora, Fusarium fracticaudum, Phialophora cf. hyalina, and Morchella septimelata.</title>
        <authorList>
            <person name="Wingfield B.D."/>
            <person name="Bills G.F."/>
            <person name="Dong Y."/>
            <person name="Huang W."/>
            <person name="Nel W.J."/>
            <person name="Swalarsk-Parry B.S."/>
            <person name="Vaghefi N."/>
            <person name="Wilken P.M."/>
            <person name="An Z."/>
            <person name="de Beer Z.W."/>
            <person name="De Vos L."/>
            <person name="Chen L."/>
            <person name="Duong T.A."/>
            <person name="Gao Y."/>
            <person name="Hammerbacher A."/>
            <person name="Kikkert J.R."/>
            <person name="Li Y."/>
            <person name="Li H."/>
            <person name="Li K."/>
            <person name="Li Q."/>
            <person name="Liu X."/>
            <person name="Ma X."/>
            <person name="Naidoo K."/>
            <person name="Pethybridge S.J."/>
            <person name="Sun J."/>
            <person name="Steenkamp E.T."/>
            <person name="van der Nest M.A."/>
            <person name="van Wyk S."/>
            <person name="Wingfield M.J."/>
            <person name="Xiong C."/>
            <person name="Yue Q."/>
            <person name="Zhang X."/>
        </authorList>
    </citation>
    <scope>NUCLEOTIDE SEQUENCE [LARGE SCALE GENOMIC DNA]</scope>
    <source>
        <strain evidence="5 6">BP 5553</strain>
    </source>
</reference>
<dbReference type="Gene3D" id="1.25.40.20">
    <property type="entry name" value="Ankyrin repeat-containing domain"/>
    <property type="match status" value="1"/>
</dbReference>
<keyword evidence="1" id="KW-0677">Repeat</keyword>
<evidence type="ECO:0000256" key="1">
    <source>
        <dbReference type="ARBA" id="ARBA00022737"/>
    </source>
</evidence>
<dbReference type="InterPro" id="IPR002110">
    <property type="entry name" value="Ankyrin_rpt"/>
</dbReference>
<dbReference type="OrthoDB" id="426293at2759"/>
<dbReference type="SUPFAM" id="SSF48403">
    <property type="entry name" value="Ankyrin repeat"/>
    <property type="match status" value="1"/>
</dbReference>
<dbReference type="RefSeq" id="XP_031864693.1">
    <property type="nucleotide sequence ID" value="XM_032019253.1"/>
</dbReference>
<dbReference type="InterPro" id="IPR050745">
    <property type="entry name" value="Multifunctional_regulatory"/>
</dbReference>
<keyword evidence="6" id="KW-1185">Reference proteome</keyword>
<evidence type="ECO:0000256" key="3">
    <source>
        <dbReference type="PROSITE-ProRule" id="PRU00023"/>
    </source>
</evidence>
<protein>
    <submittedName>
        <fullName evidence="5">Uncharacterized protein</fullName>
    </submittedName>
</protein>
<accession>A0A370T938</accession>
<sequence length="301" mass="33054">MATSSPNSSTAPSSPEEAEQLIRHICHHGFRTSDEIQQAIDSQFLPHADQILALPKTTHFTDKRPFWSVVPWALAQKCYPLLRYLIHNGWEMNRAHVGTTGCASLLGERAVLRDIDLTRFLLAQGMDPRVGNTPPPAPRTPTRGSIGWLLYLAAMFSSLETFTLLHSHGANLSYAHALHGAAYGGPSQIPIIRHLLDSKAVDVDELDVYHVPHIGTPLLAAITKGHVEVVRVLLEYGAHPLACIKSPYETSAEESARALGRRDEGASKEILRMLEEARGEREKEGRLGNIPVTGGRISTFS</sequence>
<dbReference type="EMBL" id="NPIC01000017">
    <property type="protein sequence ID" value="RDL30003.1"/>
    <property type="molecule type" value="Genomic_DNA"/>
</dbReference>
<feature type="repeat" description="ANK" evidence="3">
    <location>
        <begin position="213"/>
        <end position="238"/>
    </location>
</feature>
<dbReference type="PANTHER" id="PTHR24189">
    <property type="entry name" value="MYOTROPHIN"/>
    <property type="match status" value="1"/>
</dbReference>
<name>A0A370T938_9HELO</name>